<dbReference type="GeneID" id="20671103"/>
<proteinExistence type="predicted"/>
<protein>
    <submittedName>
        <fullName evidence="2">Uncharacterized protein</fullName>
    </submittedName>
</protein>
<dbReference type="HOGENOM" id="CLU_3002001_0_0_1"/>
<organism evidence="2 3">
    <name type="scientific">Heterobasidion irregulare (strain TC 32-1)</name>
    <dbReference type="NCBI Taxonomy" id="747525"/>
    <lineage>
        <taxon>Eukaryota</taxon>
        <taxon>Fungi</taxon>
        <taxon>Dikarya</taxon>
        <taxon>Basidiomycota</taxon>
        <taxon>Agaricomycotina</taxon>
        <taxon>Agaricomycetes</taxon>
        <taxon>Russulales</taxon>
        <taxon>Bondarzewiaceae</taxon>
        <taxon>Heterobasidion</taxon>
        <taxon>Heterobasidion annosum species complex</taxon>
    </lineage>
</organism>
<name>W4JWA9_HETIT</name>
<evidence type="ECO:0000313" key="3">
    <source>
        <dbReference type="Proteomes" id="UP000030671"/>
    </source>
</evidence>
<evidence type="ECO:0000256" key="1">
    <source>
        <dbReference type="SAM" id="MobiDB-lite"/>
    </source>
</evidence>
<dbReference type="InParanoid" id="W4JWA9"/>
<reference evidence="2 3" key="1">
    <citation type="journal article" date="2012" name="New Phytol.">
        <title>Insight into trade-off between wood decay and parasitism from the genome of a fungal forest pathogen.</title>
        <authorList>
            <person name="Olson A."/>
            <person name="Aerts A."/>
            <person name="Asiegbu F."/>
            <person name="Belbahri L."/>
            <person name="Bouzid O."/>
            <person name="Broberg A."/>
            <person name="Canback B."/>
            <person name="Coutinho P.M."/>
            <person name="Cullen D."/>
            <person name="Dalman K."/>
            <person name="Deflorio G."/>
            <person name="van Diepen L.T."/>
            <person name="Dunand C."/>
            <person name="Duplessis S."/>
            <person name="Durling M."/>
            <person name="Gonthier P."/>
            <person name="Grimwood J."/>
            <person name="Fossdal C.G."/>
            <person name="Hansson D."/>
            <person name="Henrissat B."/>
            <person name="Hietala A."/>
            <person name="Himmelstrand K."/>
            <person name="Hoffmeister D."/>
            <person name="Hogberg N."/>
            <person name="James T.Y."/>
            <person name="Karlsson M."/>
            <person name="Kohler A."/>
            <person name="Kues U."/>
            <person name="Lee Y.H."/>
            <person name="Lin Y.C."/>
            <person name="Lind M."/>
            <person name="Lindquist E."/>
            <person name="Lombard V."/>
            <person name="Lucas S."/>
            <person name="Lunden K."/>
            <person name="Morin E."/>
            <person name="Murat C."/>
            <person name="Park J."/>
            <person name="Raffaello T."/>
            <person name="Rouze P."/>
            <person name="Salamov A."/>
            <person name="Schmutz J."/>
            <person name="Solheim H."/>
            <person name="Stahlberg J."/>
            <person name="Velez H."/>
            <person name="de Vries R.P."/>
            <person name="Wiebenga A."/>
            <person name="Woodward S."/>
            <person name="Yakovlev I."/>
            <person name="Garbelotto M."/>
            <person name="Martin F."/>
            <person name="Grigoriev I.V."/>
            <person name="Stenlid J."/>
        </authorList>
    </citation>
    <scope>NUCLEOTIDE SEQUENCE [LARGE SCALE GENOMIC DNA]</scope>
    <source>
        <strain evidence="2 3">TC 32-1</strain>
    </source>
</reference>
<dbReference type="AlphaFoldDB" id="W4JWA9"/>
<keyword evidence="3" id="KW-1185">Reference proteome</keyword>
<feature type="non-terminal residue" evidence="2">
    <location>
        <position position="1"/>
    </location>
</feature>
<evidence type="ECO:0000313" key="2">
    <source>
        <dbReference type="EMBL" id="ETW77843.1"/>
    </source>
</evidence>
<dbReference type="RefSeq" id="XP_009549864.1">
    <property type="nucleotide sequence ID" value="XM_009551569.1"/>
</dbReference>
<gene>
    <name evidence="2" type="ORF">HETIRDRAFT_325037</name>
</gene>
<sequence length="57" mass="6144">CIPVNIRALQERERVRLLLAASQYLGVSIGSRPETGSHHGLAHQNGKRPGSFSPIAP</sequence>
<accession>W4JWA9</accession>
<dbReference type="KEGG" id="hir:HETIRDRAFT_325037"/>
<dbReference type="Proteomes" id="UP000030671">
    <property type="component" value="Unassembled WGS sequence"/>
</dbReference>
<feature type="region of interest" description="Disordered" evidence="1">
    <location>
        <begin position="31"/>
        <end position="57"/>
    </location>
</feature>
<dbReference type="EMBL" id="KI925462">
    <property type="protein sequence ID" value="ETW77843.1"/>
    <property type="molecule type" value="Genomic_DNA"/>
</dbReference>